<feature type="compositionally biased region" description="Polar residues" evidence="1">
    <location>
        <begin position="198"/>
        <end position="212"/>
    </location>
</feature>
<proteinExistence type="predicted"/>
<dbReference type="PROSITE" id="PS51257">
    <property type="entry name" value="PROKAR_LIPOPROTEIN"/>
    <property type="match status" value="1"/>
</dbReference>
<feature type="compositionally biased region" description="Basic and acidic residues" evidence="1">
    <location>
        <begin position="213"/>
        <end position="224"/>
    </location>
</feature>
<evidence type="ECO:0000313" key="4">
    <source>
        <dbReference type="Proteomes" id="UP000043437"/>
    </source>
</evidence>
<feature type="region of interest" description="Disordered" evidence="1">
    <location>
        <begin position="111"/>
        <end position="230"/>
    </location>
</feature>
<organism evidence="3 4">
    <name type="scientific">Helicobacter ailurogastricus</name>
    <dbReference type="NCBI Taxonomy" id="1578720"/>
    <lineage>
        <taxon>Bacteria</taxon>
        <taxon>Pseudomonadati</taxon>
        <taxon>Campylobacterota</taxon>
        <taxon>Epsilonproteobacteria</taxon>
        <taxon>Campylobacterales</taxon>
        <taxon>Helicobacteraceae</taxon>
        <taxon>Helicobacter</taxon>
    </lineage>
</organism>
<evidence type="ECO:0000256" key="1">
    <source>
        <dbReference type="SAM" id="MobiDB-lite"/>
    </source>
</evidence>
<reference evidence="4" key="1">
    <citation type="submission" date="2014-12" db="EMBL/GenBank/DDBJ databases">
        <authorList>
            <person name="Jaenicke S."/>
        </authorList>
    </citation>
    <scope>NUCLEOTIDE SEQUENCE [LARGE SCALE GENOMIC DNA]</scope>
</reference>
<evidence type="ECO:0000313" key="3">
    <source>
        <dbReference type="EMBL" id="CRF52109.1"/>
    </source>
</evidence>
<dbReference type="AlphaFoldDB" id="A0A0K2Y2P4"/>
<feature type="chain" id="PRO_5005490900" description="Lipoprotein" evidence="2">
    <location>
        <begin position="24"/>
        <end position="230"/>
    </location>
</feature>
<feature type="compositionally biased region" description="Low complexity" evidence="1">
    <location>
        <begin position="126"/>
        <end position="138"/>
    </location>
</feature>
<dbReference type="EMBL" id="CDMG01000002">
    <property type="protein sequence ID" value="CRF52109.1"/>
    <property type="molecule type" value="Genomic_DNA"/>
</dbReference>
<name>A0A0K2Y2P4_9HELI</name>
<gene>
    <name evidence="3" type="ORF">HAL07_02350</name>
</gene>
<accession>A0A0K2Y2P4</accession>
<dbReference type="Proteomes" id="UP000043437">
    <property type="component" value="Unassembled WGS sequence"/>
</dbReference>
<keyword evidence="2" id="KW-0732">Signal</keyword>
<feature type="compositionally biased region" description="Low complexity" evidence="1">
    <location>
        <begin position="181"/>
        <end position="196"/>
    </location>
</feature>
<evidence type="ECO:0008006" key="5">
    <source>
        <dbReference type="Google" id="ProtNLM"/>
    </source>
</evidence>
<evidence type="ECO:0000256" key="2">
    <source>
        <dbReference type="SAM" id="SignalP"/>
    </source>
</evidence>
<feature type="signal peptide" evidence="2">
    <location>
        <begin position="1"/>
        <end position="23"/>
    </location>
</feature>
<protein>
    <recommendedName>
        <fullName evidence="5">Lipoprotein</fullName>
    </recommendedName>
</protein>
<sequence length="230" mass="24505">MKPLWLGGVLLSFLGCAGSPAWVQNCPAKAYLQQNDLFACAGAPVVDQDVDFATNVASAKAKDKMAAWVLIQQKQAAEGPMQVELVGVHLESQWVGPSQVYVLLRADAKEAKKAKITPRPTPKPTEPQTQEPKAPAKAIEPKEKAETKAQGSEAGTPKAEAPTPKAIEAKPTSKTAKEGVATPKPTTPKETAIPKALEQTSAPKEQANPKQESLTKQREQKGKNENSGVK</sequence>